<evidence type="ECO:0000313" key="1">
    <source>
        <dbReference type="EMBL" id="PRQ27630.1"/>
    </source>
</evidence>
<gene>
    <name evidence="1" type="ORF">RchiOBHm_Chr6g0307321</name>
</gene>
<reference evidence="1 2" key="1">
    <citation type="journal article" date="2018" name="Nat. Genet.">
        <title>The Rosa genome provides new insights in the design of modern roses.</title>
        <authorList>
            <person name="Bendahmane M."/>
        </authorList>
    </citation>
    <scope>NUCLEOTIDE SEQUENCE [LARGE SCALE GENOMIC DNA]</scope>
    <source>
        <strain evidence="2">cv. Old Blush</strain>
    </source>
</reference>
<keyword evidence="2" id="KW-1185">Reference proteome</keyword>
<proteinExistence type="predicted"/>
<evidence type="ECO:0000313" key="2">
    <source>
        <dbReference type="Proteomes" id="UP000238479"/>
    </source>
</evidence>
<organism evidence="1 2">
    <name type="scientific">Rosa chinensis</name>
    <name type="common">China rose</name>
    <dbReference type="NCBI Taxonomy" id="74649"/>
    <lineage>
        <taxon>Eukaryota</taxon>
        <taxon>Viridiplantae</taxon>
        <taxon>Streptophyta</taxon>
        <taxon>Embryophyta</taxon>
        <taxon>Tracheophyta</taxon>
        <taxon>Spermatophyta</taxon>
        <taxon>Magnoliopsida</taxon>
        <taxon>eudicotyledons</taxon>
        <taxon>Gunneridae</taxon>
        <taxon>Pentapetalae</taxon>
        <taxon>rosids</taxon>
        <taxon>fabids</taxon>
        <taxon>Rosales</taxon>
        <taxon>Rosaceae</taxon>
        <taxon>Rosoideae</taxon>
        <taxon>Rosoideae incertae sedis</taxon>
        <taxon>Rosa</taxon>
    </lineage>
</organism>
<sequence length="61" mass="6882">MLQLTPQDTLHVIANASHTLCVFMHTRIDACVAILVSSEYVSWKSLFTLPLGFLVSSQYFH</sequence>
<dbReference type="EMBL" id="PDCK01000044">
    <property type="protein sequence ID" value="PRQ27630.1"/>
    <property type="molecule type" value="Genomic_DNA"/>
</dbReference>
<dbReference type="Gramene" id="PRQ27630">
    <property type="protein sequence ID" value="PRQ27630"/>
    <property type="gene ID" value="RchiOBHm_Chr6g0307321"/>
</dbReference>
<protein>
    <submittedName>
        <fullName evidence="1">Uncharacterized protein</fullName>
    </submittedName>
</protein>
<accession>A0A2P6Q0B4</accession>
<dbReference type="AlphaFoldDB" id="A0A2P6Q0B4"/>
<comment type="caution">
    <text evidence="1">The sequence shown here is derived from an EMBL/GenBank/DDBJ whole genome shotgun (WGS) entry which is preliminary data.</text>
</comment>
<name>A0A2P6Q0B4_ROSCH</name>
<dbReference type="Proteomes" id="UP000238479">
    <property type="component" value="Chromosome 6"/>
</dbReference>